<sequence length="141" mass="14809">MSSFTTLRTAVRARAGASLATNNTSRLAARQIHRSAALRAYKDDQDRESLKPKAHEYTQSGTDDEVASMNDAAFNPDKTAPETERAAAGAGGDSNPLNESPASKSFSEAGRDHVNDKTHHGHGGQKKASGSSSAPKNSKTG</sequence>
<keyword evidence="2" id="KW-1185">Reference proteome</keyword>
<dbReference type="Proteomes" id="UP001497680">
    <property type="component" value="Unassembled WGS sequence"/>
</dbReference>
<proteinExistence type="predicted"/>
<dbReference type="EMBL" id="MU394348">
    <property type="protein sequence ID" value="KAI6083717.1"/>
    <property type="molecule type" value="Genomic_DNA"/>
</dbReference>
<accession>A0ACC0CTA4</accession>
<evidence type="ECO:0000313" key="1">
    <source>
        <dbReference type="EMBL" id="KAI6083717.1"/>
    </source>
</evidence>
<organism evidence="1 2">
    <name type="scientific">Hypoxylon rubiginosum</name>
    <dbReference type="NCBI Taxonomy" id="110542"/>
    <lineage>
        <taxon>Eukaryota</taxon>
        <taxon>Fungi</taxon>
        <taxon>Dikarya</taxon>
        <taxon>Ascomycota</taxon>
        <taxon>Pezizomycotina</taxon>
        <taxon>Sordariomycetes</taxon>
        <taxon>Xylariomycetidae</taxon>
        <taxon>Xylariales</taxon>
        <taxon>Hypoxylaceae</taxon>
        <taxon>Hypoxylon</taxon>
    </lineage>
</organism>
<gene>
    <name evidence="1" type="ORF">F4821DRAFT_262719</name>
</gene>
<name>A0ACC0CTA4_9PEZI</name>
<reference evidence="1 2" key="1">
    <citation type="journal article" date="2022" name="New Phytol.">
        <title>Ecological generalism drives hyperdiversity of secondary metabolite gene clusters in xylarialean endophytes.</title>
        <authorList>
            <person name="Franco M.E.E."/>
            <person name="Wisecaver J.H."/>
            <person name="Arnold A.E."/>
            <person name="Ju Y.M."/>
            <person name="Slot J.C."/>
            <person name="Ahrendt S."/>
            <person name="Moore L.P."/>
            <person name="Eastman K.E."/>
            <person name="Scott K."/>
            <person name="Konkel Z."/>
            <person name="Mondo S.J."/>
            <person name="Kuo A."/>
            <person name="Hayes R.D."/>
            <person name="Haridas S."/>
            <person name="Andreopoulos B."/>
            <person name="Riley R."/>
            <person name="LaButti K."/>
            <person name="Pangilinan J."/>
            <person name="Lipzen A."/>
            <person name="Amirebrahimi M."/>
            <person name="Yan J."/>
            <person name="Adam C."/>
            <person name="Keymanesh K."/>
            <person name="Ng V."/>
            <person name="Louie K."/>
            <person name="Northen T."/>
            <person name="Drula E."/>
            <person name="Henrissat B."/>
            <person name="Hsieh H.M."/>
            <person name="Youens-Clark K."/>
            <person name="Lutzoni F."/>
            <person name="Miadlikowska J."/>
            <person name="Eastwood D.C."/>
            <person name="Hamelin R.C."/>
            <person name="Grigoriev I.V."/>
            <person name="U'Ren J.M."/>
        </authorList>
    </citation>
    <scope>NUCLEOTIDE SEQUENCE [LARGE SCALE GENOMIC DNA]</scope>
    <source>
        <strain evidence="1 2">ER1909</strain>
    </source>
</reference>
<protein>
    <submittedName>
        <fullName evidence="1">Uncharacterized protein</fullName>
    </submittedName>
</protein>
<comment type="caution">
    <text evidence="1">The sequence shown here is derived from an EMBL/GenBank/DDBJ whole genome shotgun (WGS) entry which is preliminary data.</text>
</comment>
<evidence type="ECO:0000313" key="2">
    <source>
        <dbReference type="Proteomes" id="UP001497680"/>
    </source>
</evidence>